<reference evidence="6 7" key="1">
    <citation type="submission" date="2019-04" db="EMBL/GenBank/DDBJ databases">
        <title>Shimia ponticola sp. nov., isolated from seawater.</title>
        <authorList>
            <person name="Kim Y.-O."/>
            <person name="Yoon J.-H."/>
        </authorList>
    </citation>
    <scope>NUCLEOTIDE SEQUENCE [LARGE SCALE GENOMIC DNA]</scope>
    <source>
        <strain evidence="6 7">MYP11</strain>
    </source>
</reference>
<keyword evidence="7" id="KW-1185">Reference proteome</keyword>
<proteinExistence type="predicted"/>
<dbReference type="GO" id="GO:0020037">
    <property type="term" value="F:heme binding"/>
    <property type="evidence" value="ECO:0007669"/>
    <property type="project" value="InterPro"/>
</dbReference>
<dbReference type="SUPFAM" id="SSF46626">
    <property type="entry name" value="Cytochrome c"/>
    <property type="match status" value="1"/>
</dbReference>
<dbReference type="PROSITE" id="PS51007">
    <property type="entry name" value="CYTC"/>
    <property type="match status" value="1"/>
</dbReference>
<sequence>MKYILLGSVLVVGACSLTQMQMPTRSEGARLFAENCAACHGADARGAGPETLGIGKVPPDLTTIASRHGGTFPRAQVLSVIDGYRQGTHPDRVMPEFGEGLTDDLVPVDIDGVPTPTPRVLAALLTYLEGIQE</sequence>
<organism evidence="6 7">
    <name type="scientific">Aliishimia ponticola</name>
    <dbReference type="NCBI Taxonomy" id="2499833"/>
    <lineage>
        <taxon>Bacteria</taxon>
        <taxon>Pseudomonadati</taxon>
        <taxon>Pseudomonadota</taxon>
        <taxon>Alphaproteobacteria</taxon>
        <taxon>Rhodobacterales</taxon>
        <taxon>Paracoccaceae</taxon>
        <taxon>Aliishimia</taxon>
    </lineage>
</organism>
<protein>
    <submittedName>
        <fullName evidence="6">Cytochrome c</fullName>
    </submittedName>
</protein>
<accession>A0A4S4NEW8</accession>
<evidence type="ECO:0000256" key="4">
    <source>
        <dbReference type="PROSITE-ProRule" id="PRU00433"/>
    </source>
</evidence>
<dbReference type="InterPro" id="IPR036909">
    <property type="entry name" value="Cyt_c-like_dom_sf"/>
</dbReference>
<feature type="domain" description="Cytochrome c" evidence="5">
    <location>
        <begin position="23"/>
        <end position="117"/>
    </location>
</feature>
<keyword evidence="2 4" id="KW-0479">Metal-binding</keyword>
<evidence type="ECO:0000256" key="2">
    <source>
        <dbReference type="ARBA" id="ARBA00022723"/>
    </source>
</evidence>
<dbReference type="GO" id="GO:0009055">
    <property type="term" value="F:electron transfer activity"/>
    <property type="evidence" value="ECO:0007669"/>
    <property type="project" value="InterPro"/>
</dbReference>
<evidence type="ECO:0000256" key="1">
    <source>
        <dbReference type="ARBA" id="ARBA00022617"/>
    </source>
</evidence>
<dbReference type="RefSeq" id="WP_136462931.1">
    <property type="nucleotide sequence ID" value="NZ_SRKY01000002.1"/>
</dbReference>
<keyword evidence="3 4" id="KW-0408">Iron</keyword>
<dbReference type="Proteomes" id="UP000306602">
    <property type="component" value="Unassembled WGS sequence"/>
</dbReference>
<evidence type="ECO:0000313" key="6">
    <source>
        <dbReference type="EMBL" id="THH37335.1"/>
    </source>
</evidence>
<comment type="caution">
    <text evidence="6">The sequence shown here is derived from an EMBL/GenBank/DDBJ whole genome shotgun (WGS) entry which is preliminary data.</text>
</comment>
<dbReference type="OrthoDB" id="5514238at2"/>
<dbReference type="InterPro" id="IPR009056">
    <property type="entry name" value="Cyt_c-like_dom"/>
</dbReference>
<dbReference type="AlphaFoldDB" id="A0A4S4NEW8"/>
<dbReference type="PROSITE" id="PS51257">
    <property type="entry name" value="PROKAR_LIPOPROTEIN"/>
    <property type="match status" value="1"/>
</dbReference>
<dbReference type="Pfam" id="PF00034">
    <property type="entry name" value="Cytochrom_C"/>
    <property type="match status" value="1"/>
</dbReference>
<evidence type="ECO:0000256" key="3">
    <source>
        <dbReference type="ARBA" id="ARBA00023004"/>
    </source>
</evidence>
<dbReference type="GO" id="GO:0046872">
    <property type="term" value="F:metal ion binding"/>
    <property type="evidence" value="ECO:0007669"/>
    <property type="project" value="UniProtKB-KW"/>
</dbReference>
<evidence type="ECO:0000313" key="7">
    <source>
        <dbReference type="Proteomes" id="UP000306602"/>
    </source>
</evidence>
<dbReference type="Gene3D" id="1.10.760.10">
    <property type="entry name" value="Cytochrome c-like domain"/>
    <property type="match status" value="1"/>
</dbReference>
<evidence type="ECO:0000259" key="5">
    <source>
        <dbReference type="PROSITE" id="PS51007"/>
    </source>
</evidence>
<dbReference type="EMBL" id="SRKY01000002">
    <property type="protein sequence ID" value="THH37335.1"/>
    <property type="molecule type" value="Genomic_DNA"/>
</dbReference>
<gene>
    <name evidence="6" type="ORF">E4Z66_10500</name>
</gene>
<name>A0A4S4NEW8_9RHOB</name>
<keyword evidence="1 4" id="KW-0349">Heme</keyword>